<organism evidence="2 3">
    <name type="scientific">Enterovirga rhinocerotis</name>
    <dbReference type="NCBI Taxonomy" id="1339210"/>
    <lineage>
        <taxon>Bacteria</taxon>
        <taxon>Pseudomonadati</taxon>
        <taxon>Pseudomonadota</taxon>
        <taxon>Alphaproteobacteria</taxon>
        <taxon>Hyphomicrobiales</taxon>
        <taxon>Methylobacteriaceae</taxon>
        <taxon>Enterovirga</taxon>
    </lineage>
</organism>
<dbReference type="EMBL" id="SNZR01000011">
    <property type="protein sequence ID" value="TDR92908.1"/>
    <property type="molecule type" value="Genomic_DNA"/>
</dbReference>
<proteinExistence type="predicted"/>
<dbReference type="SMART" id="SM00903">
    <property type="entry name" value="Flavin_Reduct"/>
    <property type="match status" value="1"/>
</dbReference>
<comment type="caution">
    <text evidence="2">The sequence shown here is derived from an EMBL/GenBank/DDBJ whole genome shotgun (WGS) entry which is preliminary data.</text>
</comment>
<dbReference type="OrthoDB" id="9783347at2"/>
<dbReference type="Proteomes" id="UP000295122">
    <property type="component" value="Unassembled WGS sequence"/>
</dbReference>
<dbReference type="GO" id="GO:0010181">
    <property type="term" value="F:FMN binding"/>
    <property type="evidence" value="ECO:0007669"/>
    <property type="project" value="InterPro"/>
</dbReference>
<dbReference type="Pfam" id="PF01613">
    <property type="entry name" value="Flavin_Reduct"/>
    <property type="match status" value="1"/>
</dbReference>
<dbReference type="PANTHER" id="PTHR43812:SF2">
    <property type="entry name" value="FLAVIN REDUCTASE LIKE DOMAIN-CONTAINING PROTEIN"/>
    <property type="match status" value="1"/>
</dbReference>
<reference evidence="2 3" key="1">
    <citation type="submission" date="2019-03" db="EMBL/GenBank/DDBJ databases">
        <title>Genomic Encyclopedia of Type Strains, Phase IV (KMG-IV): sequencing the most valuable type-strain genomes for metagenomic binning, comparative biology and taxonomic classification.</title>
        <authorList>
            <person name="Goeker M."/>
        </authorList>
    </citation>
    <scope>NUCLEOTIDE SEQUENCE [LARGE SCALE GENOMIC DNA]</scope>
    <source>
        <strain evidence="2 3">DSM 25903</strain>
    </source>
</reference>
<evidence type="ECO:0000259" key="1">
    <source>
        <dbReference type="SMART" id="SM00903"/>
    </source>
</evidence>
<dbReference type="AlphaFoldDB" id="A0A4R7C3D3"/>
<dbReference type="RefSeq" id="WP_133767958.1">
    <property type="nucleotide sequence ID" value="NZ_SNZR01000011.1"/>
</dbReference>
<feature type="domain" description="Flavin reductase like" evidence="1">
    <location>
        <begin position="21"/>
        <end position="165"/>
    </location>
</feature>
<dbReference type="SUPFAM" id="SSF50475">
    <property type="entry name" value="FMN-binding split barrel"/>
    <property type="match status" value="1"/>
</dbReference>
<dbReference type="InterPro" id="IPR012349">
    <property type="entry name" value="Split_barrel_FMN-bd"/>
</dbReference>
<dbReference type="Gene3D" id="2.30.110.10">
    <property type="entry name" value="Electron Transport, Fmn-binding Protein, Chain A"/>
    <property type="match status" value="1"/>
</dbReference>
<name>A0A4R7C3D3_9HYPH</name>
<dbReference type="PANTHER" id="PTHR43812">
    <property type="entry name" value="BLR2425 PROTEIN"/>
    <property type="match status" value="1"/>
</dbReference>
<evidence type="ECO:0000313" key="3">
    <source>
        <dbReference type="Proteomes" id="UP000295122"/>
    </source>
</evidence>
<sequence length="208" mass="23084">MQYDVRIGDHGLRYDPFKALVGPRPIGWITTLDAMGRLNCSPYSYFTILSDRPHMVGFSAAGDKDSRAFAEETGEFTCSFSCFGQRNEMNQTATPLARGESEFDFAAIEAEPSRFVKPPRVKGAPAALECKWVQSIPMVGVDGQTRYALVIGQVVGIYIDDAFIEDGIVDTGGMQPVMRAGYDEYFVVGPEQMFKMDFPPGVRTHRDK</sequence>
<dbReference type="GO" id="GO:0016646">
    <property type="term" value="F:oxidoreductase activity, acting on the CH-NH group of donors, NAD or NADP as acceptor"/>
    <property type="evidence" value="ECO:0007669"/>
    <property type="project" value="UniProtKB-ARBA"/>
</dbReference>
<protein>
    <submittedName>
        <fullName evidence="2">Flavin reductase (DIM6/NTAB) family NADH-FMN oxidoreductase RutF</fullName>
    </submittedName>
</protein>
<evidence type="ECO:0000313" key="2">
    <source>
        <dbReference type="EMBL" id="TDR92908.1"/>
    </source>
</evidence>
<gene>
    <name evidence="2" type="ORF">EV668_0152</name>
</gene>
<keyword evidence="3" id="KW-1185">Reference proteome</keyword>
<accession>A0A4R7C3D3</accession>
<dbReference type="InterPro" id="IPR002563">
    <property type="entry name" value="Flavin_Rdtase-like_dom"/>
</dbReference>